<evidence type="ECO:0000259" key="2">
    <source>
        <dbReference type="PROSITE" id="PS50042"/>
    </source>
</evidence>
<dbReference type="SUPFAM" id="SSF51206">
    <property type="entry name" value="cAMP-binding domain-like"/>
    <property type="match status" value="1"/>
</dbReference>
<dbReference type="InterPro" id="IPR018490">
    <property type="entry name" value="cNMP-bd_dom_sf"/>
</dbReference>
<dbReference type="PROSITE" id="PS50042">
    <property type="entry name" value="CNMP_BINDING_3"/>
    <property type="match status" value="1"/>
</dbReference>
<organism evidence="3 4">
    <name type="scientific">Bugula neritina</name>
    <name type="common">Brown bryozoan</name>
    <name type="synonym">Sertularia neritina</name>
    <dbReference type="NCBI Taxonomy" id="10212"/>
    <lineage>
        <taxon>Eukaryota</taxon>
        <taxon>Metazoa</taxon>
        <taxon>Spiralia</taxon>
        <taxon>Lophotrochozoa</taxon>
        <taxon>Bryozoa</taxon>
        <taxon>Gymnolaemata</taxon>
        <taxon>Cheilostomatida</taxon>
        <taxon>Flustrina</taxon>
        <taxon>Buguloidea</taxon>
        <taxon>Bugulidae</taxon>
        <taxon>Bugula</taxon>
    </lineage>
</organism>
<proteinExistence type="predicted"/>
<dbReference type="AlphaFoldDB" id="A0A7J7KFG1"/>
<dbReference type="EMBL" id="VXIV02000696">
    <property type="protein sequence ID" value="KAF6036611.1"/>
    <property type="molecule type" value="Genomic_DNA"/>
</dbReference>
<feature type="domain" description="Cyclic nucleotide-binding" evidence="2">
    <location>
        <begin position="1"/>
        <end position="36"/>
    </location>
</feature>
<accession>A0A7J7KFG1</accession>
<sequence length="394" mass="44937">MELLHHSTRQSTVVSRNPMTLLCVGRDNFFNIFMSSQGENTLPDHMKFLSTLEVIKGFPMQALLENPEKCLLHFFRRGSVIVQDSEASDWIYFIKSGTCQVLKQLKGLQPHQIEKQKRKSLPASKLPTDFSLSLPRLGTGAQPSKVNSGLKCLLPPKPKTPRQKTFQKRNETPTLPSSNFLEGDFLSKQDDHLPLLMMEKKLVEDKEFSNIYKQEMLRLDLPVEQTTPHKVSERNTKLNVGYTKSKYNNLTVIKNRKPQLRDASLASTRQHQIKKDKEAAPVYVQVDLLKPRDAFGLSNIKFDEFMENKSLDVSLVSRGAECIMVEKEFFVTHAPQEVKHSVMSLVRPYPAIEVLQGNLEIKAGWDNYKQGVLQLSQENVAERKNAYRALTLLG</sequence>
<dbReference type="Gene3D" id="2.60.120.10">
    <property type="entry name" value="Jelly Rolls"/>
    <property type="match status" value="1"/>
</dbReference>
<dbReference type="InterPro" id="IPR000595">
    <property type="entry name" value="cNMP-bd_dom"/>
</dbReference>
<feature type="region of interest" description="Disordered" evidence="1">
    <location>
        <begin position="154"/>
        <end position="179"/>
    </location>
</feature>
<dbReference type="InterPro" id="IPR014710">
    <property type="entry name" value="RmlC-like_jellyroll"/>
</dbReference>
<dbReference type="OrthoDB" id="166212at2759"/>
<keyword evidence="4" id="KW-1185">Reference proteome</keyword>
<name>A0A7J7KFG1_BUGNE</name>
<dbReference type="Proteomes" id="UP000593567">
    <property type="component" value="Unassembled WGS sequence"/>
</dbReference>
<evidence type="ECO:0000313" key="4">
    <source>
        <dbReference type="Proteomes" id="UP000593567"/>
    </source>
</evidence>
<protein>
    <recommendedName>
        <fullName evidence="2">Cyclic nucleotide-binding domain-containing protein</fullName>
    </recommendedName>
</protein>
<evidence type="ECO:0000313" key="3">
    <source>
        <dbReference type="EMBL" id="KAF6036611.1"/>
    </source>
</evidence>
<dbReference type="PANTHER" id="PTHR23011:SF28">
    <property type="entry name" value="CYCLIC NUCLEOTIDE-BINDING DOMAIN CONTAINING PROTEIN"/>
    <property type="match status" value="1"/>
</dbReference>
<dbReference type="PANTHER" id="PTHR23011">
    <property type="entry name" value="CYCLIC NUCLEOTIDE-BINDING DOMAIN CONTAINING PROTEIN"/>
    <property type="match status" value="1"/>
</dbReference>
<reference evidence="3" key="1">
    <citation type="submission" date="2020-06" db="EMBL/GenBank/DDBJ databases">
        <title>Draft genome of Bugula neritina, a colonial animal packing powerful symbionts and potential medicines.</title>
        <authorList>
            <person name="Rayko M."/>
        </authorList>
    </citation>
    <scope>NUCLEOTIDE SEQUENCE [LARGE SCALE GENOMIC DNA]</scope>
    <source>
        <strain evidence="3">Kwan_BN1</strain>
    </source>
</reference>
<evidence type="ECO:0000256" key="1">
    <source>
        <dbReference type="SAM" id="MobiDB-lite"/>
    </source>
</evidence>
<gene>
    <name evidence="3" type="ORF">EB796_005090</name>
</gene>
<comment type="caution">
    <text evidence="3">The sequence shown here is derived from an EMBL/GenBank/DDBJ whole genome shotgun (WGS) entry which is preliminary data.</text>
</comment>